<reference evidence="22" key="2">
    <citation type="submission" date="2020-08" db="EMBL/GenBank/DDBJ databases">
        <title>Plant Genome Project.</title>
        <authorList>
            <person name="Zhang R.-G."/>
        </authorList>
    </citation>
    <scope>NUCLEOTIDE SEQUENCE</scope>
    <source>
        <strain evidence="22">Huo1</strain>
        <tissue evidence="22">Leaf</tissue>
    </source>
</reference>
<dbReference type="SUPFAM" id="SSF56112">
    <property type="entry name" value="Protein kinase-like (PK-like)"/>
    <property type="match status" value="1"/>
</dbReference>
<keyword evidence="7 20" id="KW-0732">Signal</keyword>
<keyword evidence="11" id="KW-0067">ATP-binding</keyword>
<gene>
    <name evidence="22" type="ORF">SASPL_102937</name>
</gene>
<dbReference type="Gene3D" id="3.30.200.20">
    <property type="entry name" value="Phosphorylase Kinase, domain 1"/>
    <property type="match status" value="1"/>
</dbReference>
<dbReference type="PRINTS" id="PR00019">
    <property type="entry name" value="LEURICHRPT"/>
</dbReference>
<keyword evidence="5" id="KW-0808">Transferase</keyword>
<dbReference type="EMBL" id="PNBA02000001">
    <property type="protein sequence ID" value="KAG6438004.1"/>
    <property type="molecule type" value="Genomic_DNA"/>
</dbReference>
<dbReference type="PROSITE" id="PS50011">
    <property type="entry name" value="PROTEIN_KINASE_DOM"/>
    <property type="match status" value="1"/>
</dbReference>
<dbReference type="FunFam" id="3.80.10.10:FF:000383">
    <property type="entry name" value="Leucine-rich repeat receptor protein kinase EMS1"/>
    <property type="match status" value="1"/>
</dbReference>
<keyword evidence="6 19" id="KW-0812">Transmembrane</keyword>
<comment type="catalytic activity">
    <reaction evidence="17">
        <text>L-seryl-[protein] + ATP = O-phospho-L-seryl-[protein] + ADP + H(+)</text>
        <dbReference type="Rhea" id="RHEA:17989"/>
        <dbReference type="Rhea" id="RHEA-COMP:9863"/>
        <dbReference type="Rhea" id="RHEA-COMP:11604"/>
        <dbReference type="ChEBI" id="CHEBI:15378"/>
        <dbReference type="ChEBI" id="CHEBI:29999"/>
        <dbReference type="ChEBI" id="CHEBI:30616"/>
        <dbReference type="ChEBI" id="CHEBI:83421"/>
        <dbReference type="ChEBI" id="CHEBI:456216"/>
        <dbReference type="EC" id="2.7.11.1"/>
    </reaction>
</comment>
<dbReference type="InterPro" id="IPR032675">
    <property type="entry name" value="LRR_dom_sf"/>
</dbReference>
<dbReference type="FunFam" id="3.30.200.20:FF:000433">
    <property type="entry name" value="Predicted protein"/>
    <property type="match status" value="1"/>
</dbReference>
<dbReference type="PANTHER" id="PTHR48053">
    <property type="entry name" value="LEUCINE RICH REPEAT FAMILY PROTEIN, EXPRESSED"/>
    <property type="match status" value="1"/>
</dbReference>
<dbReference type="InterPro" id="IPR000719">
    <property type="entry name" value="Prot_kinase_dom"/>
</dbReference>
<dbReference type="GO" id="GO:0016020">
    <property type="term" value="C:membrane"/>
    <property type="evidence" value="ECO:0007669"/>
    <property type="project" value="UniProtKB-SubCell"/>
</dbReference>
<dbReference type="PROSITE" id="PS51450">
    <property type="entry name" value="LRR"/>
    <property type="match status" value="1"/>
</dbReference>
<feature type="domain" description="Protein kinase" evidence="21">
    <location>
        <begin position="458"/>
        <end position="721"/>
    </location>
</feature>
<evidence type="ECO:0000313" key="22">
    <source>
        <dbReference type="EMBL" id="KAG6438004.1"/>
    </source>
</evidence>
<evidence type="ECO:0000256" key="1">
    <source>
        <dbReference type="ARBA" id="ARBA00004479"/>
    </source>
</evidence>
<evidence type="ECO:0000256" key="11">
    <source>
        <dbReference type="ARBA" id="ARBA00022840"/>
    </source>
</evidence>
<dbReference type="GO" id="GO:0005524">
    <property type="term" value="F:ATP binding"/>
    <property type="evidence" value="ECO:0007669"/>
    <property type="project" value="UniProtKB-KW"/>
</dbReference>
<dbReference type="AlphaFoldDB" id="A0A8X8YTH5"/>
<feature type="chain" id="PRO_5036486703" description="non-specific serine/threonine protein kinase" evidence="20">
    <location>
        <begin position="26"/>
        <end position="810"/>
    </location>
</feature>
<feature type="compositionally biased region" description="Low complexity" evidence="18">
    <location>
        <begin position="749"/>
        <end position="769"/>
    </location>
</feature>
<dbReference type="Pfam" id="PF08263">
    <property type="entry name" value="LRRNT_2"/>
    <property type="match status" value="1"/>
</dbReference>
<evidence type="ECO:0000256" key="13">
    <source>
        <dbReference type="ARBA" id="ARBA00023136"/>
    </source>
</evidence>
<dbReference type="Pfam" id="PF07714">
    <property type="entry name" value="PK_Tyr_Ser-Thr"/>
    <property type="match status" value="1"/>
</dbReference>
<evidence type="ECO:0000256" key="17">
    <source>
        <dbReference type="ARBA" id="ARBA00048679"/>
    </source>
</evidence>
<keyword evidence="8" id="KW-0677">Repeat</keyword>
<evidence type="ECO:0000256" key="4">
    <source>
        <dbReference type="ARBA" id="ARBA00022614"/>
    </source>
</evidence>
<dbReference type="GO" id="GO:0004674">
    <property type="term" value="F:protein serine/threonine kinase activity"/>
    <property type="evidence" value="ECO:0007669"/>
    <property type="project" value="UniProtKB-KW"/>
</dbReference>
<evidence type="ECO:0000256" key="2">
    <source>
        <dbReference type="ARBA" id="ARBA00012513"/>
    </source>
</evidence>
<keyword evidence="9" id="KW-0547">Nucleotide-binding</keyword>
<protein>
    <recommendedName>
        <fullName evidence="2">non-specific serine/threonine protein kinase</fullName>
        <ecNumber evidence="2">2.7.11.1</ecNumber>
    </recommendedName>
</protein>
<dbReference type="Gene3D" id="3.80.10.10">
    <property type="entry name" value="Ribonuclease Inhibitor"/>
    <property type="match status" value="2"/>
</dbReference>
<evidence type="ECO:0000256" key="3">
    <source>
        <dbReference type="ARBA" id="ARBA00022527"/>
    </source>
</evidence>
<comment type="subcellular location">
    <subcellularLocation>
        <location evidence="1">Membrane</location>
        <topology evidence="1">Single-pass type I membrane protein</topology>
    </subcellularLocation>
</comment>
<dbReference type="SMART" id="SM00369">
    <property type="entry name" value="LRR_TYP"/>
    <property type="match status" value="4"/>
</dbReference>
<evidence type="ECO:0000256" key="6">
    <source>
        <dbReference type="ARBA" id="ARBA00022692"/>
    </source>
</evidence>
<dbReference type="OrthoDB" id="676979at2759"/>
<sequence>MAAELVISLLFTAVMVLNSAAAVVAQPLPRPVERRALLDLRSSLGISAKSWHKKANPCLNWTGIECRNGHVVAIKLSGLRRSNDGKVNPRFAVDSLQNFPFLSTFNSSGFVLAGPIPVWLGTNMSNLRVLDLSSSSISGSIPLSLGSLSSLEWLNLSNNSITGSIPIALEKLQSLTVLDLSQNSLAGQIPKEISSLRNLTILDLSLNYLSVAIPLDLDLLSKLKQLNLSRNSLSSSIPSHLANLSEMEELDLGFNSLSGELPQELGELRSLKYLDVSRNNLTGVFPNQTAFFNAAAPAAIFNFSGNLFYGNVSSGFGDALVVDLSSNYFGGEVPNERPFRLSNNCFLNRERQREFGKCSEFYKYVGIPYGNNGGMPPPPPPPLIEPIKRRRSKLVYAMIGVFGGIGIVFISVTALLLLLRSRRTQIGDIEQPHKFVADSSGLGKAFTYEELLVATSSFSSENLIKVGHSGSLFRARLDGGELVVVKKVDLQSIKEELSVAELELFVKAAHQRLVPLVGHCFDDENVKFLVYKYMPNGDLSNALYRLASSEEGLQSLDWITRLKIAIGAAEALAYLHNECIPPLVHRDVQASSILLDDKYEVRLGSFSEACASGGRGSCSSTCAYDVYCLGKVLLELVTGKLGISKMSDADAQQLLDSNLPFISIYDKEMVNKIMDQSLIVDEDLLEEVWAVAVVAKSCLNPKASRRPSMRHVVRALENPFKVVRDENFSSGRRSSRQSWTAALFGSWHYSSSDSSNVSSQTSKEIIGGLRRAERAGSRGRGTNELSSSHKRLSSEVFPQPREMEDVESGN</sequence>
<keyword evidence="14" id="KW-0675">Receptor</keyword>
<comment type="catalytic activity">
    <reaction evidence="16">
        <text>L-threonyl-[protein] + ATP = O-phospho-L-threonyl-[protein] + ADP + H(+)</text>
        <dbReference type="Rhea" id="RHEA:46608"/>
        <dbReference type="Rhea" id="RHEA-COMP:11060"/>
        <dbReference type="Rhea" id="RHEA-COMP:11605"/>
        <dbReference type="ChEBI" id="CHEBI:15378"/>
        <dbReference type="ChEBI" id="CHEBI:30013"/>
        <dbReference type="ChEBI" id="CHEBI:30616"/>
        <dbReference type="ChEBI" id="CHEBI:61977"/>
        <dbReference type="ChEBI" id="CHEBI:456216"/>
        <dbReference type="EC" id="2.7.11.1"/>
    </reaction>
</comment>
<dbReference type="InterPro" id="IPR051716">
    <property type="entry name" value="Plant_RL_S/T_kinase"/>
</dbReference>
<evidence type="ECO:0000256" key="10">
    <source>
        <dbReference type="ARBA" id="ARBA00022777"/>
    </source>
</evidence>
<feature type="region of interest" description="Disordered" evidence="18">
    <location>
        <begin position="749"/>
        <end position="810"/>
    </location>
</feature>
<evidence type="ECO:0000256" key="9">
    <source>
        <dbReference type="ARBA" id="ARBA00022741"/>
    </source>
</evidence>
<dbReference type="SUPFAM" id="SSF52058">
    <property type="entry name" value="L domain-like"/>
    <property type="match status" value="1"/>
</dbReference>
<evidence type="ECO:0000256" key="19">
    <source>
        <dbReference type="SAM" id="Phobius"/>
    </source>
</evidence>
<dbReference type="GO" id="GO:0006952">
    <property type="term" value="P:defense response"/>
    <property type="evidence" value="ECO:0007669"/>
    <property type="project" value="UniProtKB-ARBA"/>
</dbReference>
<evidence type="ECO:0000313" key="23">
    <source>
        <dbReference type="Proteomes" id="UP000298416"/>
    </source>
</evidence>
<evidence type="ECO:0000256" key="7">
    <source>
        <dbReference type="ARBA" id="ARBA00022729"/>
    </source>
</evidence>
<evidence type="ECO:0000256" key="14">
    <source>
        <dbReference type="ARBA" id="ARBA00023170"/>
    </source>
</evidence>
<dbReference type="InterPro" id="IPR001611">
    <property type="entry name" value="Leu-rich_rpt"/>
</dbReference>
<comment type="caution">
    <text evidence="22">The sequence shown here is derived from an EMBL/GenBank/DDBJ whole genome shotgun (WGS) entry which is preliminary data.</text>
</comment>
<dbReference type="FunFam" id="3.80.10.10:FF:000400">
    <property type="entry name" value="Nuclear pore complex protein NUP107"/>
    <property type="match status" value="1"/>
</dbReference>
<keyword evidence="12 19" id="KW-1133">Transmembrane helix</keyword>
<keyword evidence="15" id="KW-0325">Glycoprotein</keyword>
<keyword evidence="23" id="KW-1185">Reference proteome</keyword>
<dbReference type="InterPro" id="IPR013210">
    <property type="entry name" value="LRR_N_plant-typ"/>
</dbReference>
<dbReference type="InterPro" id="IPR011009">
    <property type="entry name" value="Kinase-like_dom_sf"/>
</dbReference>
<dbReference type="Proteomes" id="UP000298416">
    <property type="component" value="Unassembled WGS sequence"/>
</dbReference>
<keyword evidence="10" id="KW-0418">Kinase</keyword>
<feature type="signal peptide" evidence="20">
    <location>
        <begin position="1"/>
        <end position="25"/>
    </location>
</feature>
<accession>A0A8X8YTH5</accession>
<evidence type="ECO:0000256" key="15">
    <source>
        <dbReference type="ARBA" id="ARBA00023180"/>
    </source>
</evidence>
<evidence type="ECO:0000256" key="8">
    <source>
        <dbReference type="ARBA" id="ARBA00022737"/>
    </source>
</evidence>
<keyword evidence="4" id="KW-0433">Leucine-rich repeat</keyword>
<dbReference type="InterPro" id="IPR003591">
    <property type="entry name" value="Leu-rich_rpt_typical-subtyp"/>
</dbReference>
<evidence type="ECO:0000256" key="12">
    <source>
        <dbReference type="ARBA" id="ARBA00022989"/>
    </source>
</evidence>
<proteinExistence type="predicted"/>
<dbReference type="InterPro" id="IPR055414">
    <property type="entry name" value="LRR_R13L4/SHOC2-like"/>
</dbReference>
<dbReference type="InterPro" id="IPR001245">
    <property type="entry name" value="Ser-Thr/Tyr_kinase_cat_dom"/>
</dbReference>
<organism evidence="22">
    <name type="scientific">Salvia splendens</name>
    <name type="common">Scarlet sage</name>
    <dbReference type="NCBI Taxonomy" id="180675"/>
    <lineage>
        <taxon>Eukaryota</taxon>
        <taxon>Viridiplantae</taxon>
        <taxon>Streptophyta</taxon>
        <taxon>Embryophyta</taxon>
        <taxon>Tracheophyta</taxon>
        <taxon>Spermatophyta</taxon>
        <taxon>Magnoliopsida</taxon>
        <taxon>eudicotyledons</taxon>
        <taxon>Gunneridae</taxon>
        <taxon>Pentapetalae</taxon>
        <taxon>asterids</taxon>
        <taxon>lamiids</taxon>
        <taxon>Lamiales</taxon>
        <taxon>Lamiaceae</taxon>
        <taxon>Nepetoideae</taxon>
        <taxon>Mentheae</taxon>
        <taxon>Salviinae</taxon>
        <taxon>Salvia</taxon>
        <taxon>Salvia subgen. Calosphace</taxon>
        <taxon>core Calosphace</taxon>
    </lineage>
</organism>
<dbReference type="EC" id="2.7.11.1" evidence="2"/>
<dbReference type="GO" id="GO:0051707">
    <property type="term" value="P:response to other organism"/>
    <property type="evidence" value="ECO:0007669"/>
    <property type="project" value="UniProtKB-ARBA"/>
</dbReference>
<keyword evidence="3" id="KW-0723">Serine/threonine-protein kinase</keyword>
<name>A0A8X8YTH5_SALSN</name>
<evidence type="ECO:0000256" key="20">
    <source>
        <dbReference type="SAM" id="SignalP"/>
    </source>
</evidence>
<dbReference type="Pfam" id="PF00560">
    <property type="entry name" value="LRR_1"/>
    <property type="match status" value="1"/>
</dbReference>
<feature type="transmembrane region" description="Helical" evidence="19">
    <location>
        <begin position="394"/>
        <end position="419"/>
    </location>
</feature>
<evidence type="ECO:0000256" key="5">
    <source>
        <dbReference type="ARBA" id="ARBA00022679"/>
    </source>
</evidence>
<keyword evidence="13 19" id="KW-0472">Membrane</keyword>
<reference evidence="22" key="1">
    <citation type="submission" date="2018-01" db="EMBL/GenBank/DDBJ databases">
        <authorList>
            <person name="Mao J.F."/>
        </authorList>
    </citation>
    <scope>NUCLEOTIDE SEQUENCE</scope>
    <source>
        <strain evidence="22">Huo1</strain>
        <tissue evidence="22">Leaf</tissue>
    </source>
</reference>
<evidence type="ECO:0000256" key="18">
    <source>
        <dbReference type="SAM" id="MobiDB-lite"/>
    </source>
</evidence>
<evidence type="ECO:0000256" key="16">
    <source>
        <dbReference type="ARBA" id="ARBA00047899"/>
    </source>
</evidence>
<dbReference type="FunFam" id="1.10.510.10:FF:002517">
    <property type="match status" value="1"/>
</dbReference>
<dbReference type="Gene3D" id="1.10.510.10">
    <property type="entry name" value="Transferase(Phosphotransferase) domain 1"/>
    <property type="match status" value="2"/>
</dbReference>
<dbReference type="PANTHER" id="PTHR48053:SF141">
    <property type="entry name" value="LEUCINE-RICH REPEAT PROTEIN KINASE FAMILY PROTEIN"/>
    <property type="match status" value="1"/>
</dbReference>
<evidence type="ECO:0000259" key="21">
    <source>
        <dbReference type="PROSITE" id="PS50011"/>
    </source>
</evidence>
<dbReference type="Pfam" id="PF23598">
    <property type="entry name" value="LRR_14"/>
    <property type="match status" value="1"/>
</dbReference>